<dbReference type="SUPFAM" id="SSF74982">
    <property type="entry name" value="Small protein B (SmpB)"/>
    <property type="match status" value="1"/>
</dbReference>
<organism evidence="4">
    <name type="scientific">marine metagenome</name>
    <dbReference type="NCBI Taxonomy" id="408172"/>
    <lineage>
        <taxon>unclassified sequences</taxon>
        <taxon>metagenomes</taxon>
        <taxon>ecological metagenomes</taxon>
    </lineage>
</organism>
<sequence length="149" mass="17492">MKIKPLAKNRKARFEYDIQKTFEAGIVLKGTEVKSIRSGQINLAESYCRVDEKMQVYLLNAHISHYDYGNRNNHEPLRPRRLLLHRSEIRRLYGQLKEQGLTLIPLKIYLKDGLIKLELAIGRGKKIHDKRQNMKKREAQRDVARALSE</sequence>
<proteinExistence type="inferred from homology"/>
<evidence type="ECO:0008006" key="5">
    <source>
        <dbReference type="Google" id="ProtNLM"/>
    </source>
</evidence>
<dbReference type="GO" id="GO:0005829">
    <property type="term" value="C:cytosol"/>
    <property type="evidence" value="ECO:0007669"/>
    <property type="project" value="TreeGrafter"/>
</dbReference>
<dbReference type="Gene3D" id="2.40.280.10">
    <property type="match status" value="1"/>
</dbReference>
<evidence type="ECO:0000256" key="1">
    <source>
        <dbReference type="ARBA" id="ARBA00022490"/>
    </source>
</evidence>
<protein>
    <recommendedName>
        <fullName evidence="5">SsrA-binding protein</fullName>
    </recommendedName>
</protein>
<dbReference type="InterPro" id="IPR000037">
    <property type="entry name" value="SsrA-bd_prot"/>
</dbReference>
<dbReference type="GO" id="GO:0003723">
    <property type="term" value="F:RNA binding"/>
    <property type="evidence" value="ECO:0007669"/>
    <property type="project" value="UniProtKB-KW"/>
</dbReference>
<accession>A0A381UG62</accession>
<dbReference type="InterPro" id="IPR023620">
    <property type="entry name" value="SmpB"/>
</dbReference>
<evidence type="ECO:0000313" key="4">
    <source>
        <dbReference type="EMBL" id="SVA27110.1"/>
    </source>
</evidence>
<dbReference type="PANTHER" id="PTHR30308:SF2">
    <property type="entry name" value="SSRA-BINDING PROTEIN"/>
    <property type="match status" value="1"/>
</dbReference>
<evidence type="ECO:0000256" key="3">
    <source>
        <dbReference type="SAM" id="MobiDB-lite"/>
    </source>
</evidence>
<dbReference type="NCBIfam" id="NF003843">
    <property type="entry name" value="PRK05422.1"/>
    <property type="match status" value="1"/>
</dbReference>
<dbReference type="AlphaFoldDB" id="A0A381UG62"/>
<dbReference type="Pfam" id="PF01668">
    <property type="entry name" value="SmpB"/>
    <property type="match status" value="1"/>
</dbReference>
<dbReference type="CDD" id="cd09294">
    <property type="entry name" value="SmpB"/>
    <property type="match status" value="1"/>
</dbReference>
<dbReference type="NCBIfam" id="TIGR00086">
    <property type="entry name" value="smpB"/>
    <property type="match status" value="1"/>
</dbReference>
<name>A0A381UG62_9ZZZZ</name>
<dbReference type="HAMAP" id="MF_00023">
    <property type="entry name" value="SmpB"/>
    <property type="match status" value="1"/>
</dbReference>
<reference evidence="4" key="1">
    <citation type="submission" date="2018-05" db="EMBL/GenBank/DDBJ databases">
        <authorList>
            <person name="Lanie J.A."/>
            <person name="Ng W.-L."/>
            <person name="Kazmierczak K.M."/>
            <person name="Andrzejewski T.M."/>
            <person name="Davidsen T.M."/>
            <person name="Wayne K.J."/>
            <person name="Tettelin H."/>
            <person name="Glass J.I."/>
            <person name="Rusch D."/>
            <person name="Podicherti R."/>
            <person name="Tsui H.-C.T."/>
            <person name="Winkler M.E."/>
        </authorList>
    </citation>
    <scope>NUCLEOTIDE SEQUENCE</scope>
</reference>
<evidence type="ECO:0000256" key="2">
    <source>
        <dbReference type="ARBA" id="ARBA00022884"/>
    </source>
</evidence>
<dbReference type="PROSITE" id="PS01317">
    <property type="entry name" value="SSRP"/>
    <property type="match status" value="1"/>
</dbReference>
<dbReference type="PANTHER" id="PTHR30308">
    <property type="entry name" value="TMRNA-BINDING COMPONENT OF TRANS-TRANSLATION TAGGING COMPLEX"/>
    <property type="match status" value="1"/>
</dbReference>
<keyword evidence="1" id="KW-0963">Cytoplasm</keyword>
<dbReference type="EMBL" id="UINC01006370">
    <property type="protein sequence ID" value="SVA27110.1"/>
    <property type="molecule type" value="Genomic_DNA"/>
</dbReference>
<feature type="region of interest" description="Disordered" evidence="3">
    <location>
        <begin position="128"/>
        <end position="149"/>
    </location>
</feature>
<feature type="compositionally biased region" description="Basic and acidic residues" evidence="3">
    <location>
        <begin position="130"/>
        <end position="149"/>
    </location>
</feature>
<gene>
    <name evidence="4" type="ORF">METZ01_LOCUS79964</name>
</gene>
<dbReference type="InterPro" id="IPR020081">
    <property type="entry name" value="SsrA-bd_prot_CS"/>
</dbReference>
<dbReference type="GO" id="GO:0070930">
    <property type="term" value="P:trans-translation-dependent protein tagging"/>
    <property type="evidence" value="ECO:0007669"/>
    <property type="project" value="TreeGrafter"/>
</dbReference>
<feature type="non-terminal residue" evidence="4">
    <location>
        <position position="149"/>
    </location>
</feature>
<keyword evidence="2" id="KW-0694">RNA-binding</keyword>